<proteinExistence type="predicted"/>
<dbReference type="InterPro" id="IPR004805">
    <property type="entry name" value="DnaE2/DnaE/PolC"/>
</dbReference>
<dbReference type="GO" id="GO:0003887">
    <property type="term" value="F:DNA-directed DNA polymerase activity"/>
    <property type="evidence" value="ECO:0007669"/>
    <property type="project" value="UniProtKB-KW"/>
</dbReference>
<organism evidence="5">
    <name type="scientific">Cyprideis torosa</name>
    <dbReference type="NCBI Taxonomy" id="163714"/>
    <lineage>
        <taxon>Eukaryota</taxon>
        <taxon>Metazoa</taxon>
        <taxon>Ecdysozoa</taxon>
        <taxon>Arthropoda</taxon>
        <taxon>Crustacea</taxon>
        <taxon>Oligostraca</taxon>
        <taxon>Ostracoda</taxon>
        <taxon>Podocopa</taxon>
        <taxon>Podocopida</taxon>
        <taxon>Cytherocopina</taxon>
        <taxon>Cytheroidea</taxon>
        <taxon>Cytherideidae</taxon>
        <taxon>Cyprideis</taxon>
    </lineage>
</organism>
<keyword evidence="3" id="KW-0235">DNA replication</keyword>
<dbReference type="Gene3D" id="1.10.10.1600">
    <property type="entry name" value="Bacterial DNA polymerase III alpha subunit, thumb domain"/>
    <property type="match status" value="1"/>
</dbReference>
<dbReference type="PANTHER" id="PTHR32294:SF0">
    <property type="entry name" value="DNA POLYMERASE III SUBUNIT ALPHA"/>
    <property type="match status" value="1"/>
</dbReference>
<dbReference type="SUPFAM" id="SSF89550">
    <property type="entry name" value="PHP domain-like"/>
    <property type="match status" value="1"/>
</dbReference>
<dbReference type="InterPro" id="IPR041931">
    <property type="entry name" value="DNA_pol3_alpha_thumb_dom"/>
</dbReference>
<sequence length="476" mass="53607">MFGDDYYIELQRHGLEKLDGSNYSQEDLNQILLSWAEKYGVTPIATNDSHYVESEDEEIHDIMLCINTNQLIATPKTFDEGLAEGIKTRFGFPNGEFYFKTQSEMEKQFKDIPQVLENTQSIVDKVKNMNLMRDLAMPAFDIPAQFKNQDEYLRHLVYAGANIKYKVLTPEIVERIDFELKVIQGSGYGGYFLIIEDFMTSNRAENVWFGPGRGSAAGSIVAYCLDITKVDPIEFNLLFERFLNPDRVSAPDIDIDIEDIGRQKVIDYVVKKYKQANVSQIITYGKIKSKSAVRDVGRVMGVELSIVGEIAKSIPNSVDISSITDKASIDKIRSKLNGGDLGMFDNFMSLYNANDTNKQLIDYAKQINGFIRNTGVHACGVIIAPNELDTLVPLSNSKDGDMMVSQYDNNIVESAGLLKMDFLGLKNISTIKECEQVMLISQKVANFTKGQADTLRKAMGKKQLETMAKLYEDYIK</sequence>
<evidence type="ECO:0000256" key="1">
    <source>
        <dbReference type="ARBA" id="ARBA00022679"/>
    </source>
</evidence>
<keyword evidence="1" id="KW-0808">Transferase</keyword>
<keyword evidence="4" id="KW-0239">DNA-directed DNA polymerase</keyword>
<feature type="non-terminal residue" evidence="5">
    <location>
        <position position="1"/>
    </location>
</feature>
<dbReference type="EMBL" id="OB680459">
    <property type="protein sequence ID" value="CAD7236619.1"/>
    <property type="molecule type" value="Genomic_DNA"/>
</dbReference>
<dbReference type="AlphaFoldDB" id="A0A7R8WR59"/>
<dbReference type="InterPro" id="IPR011708">
    <property type="entry name" value="DNA_pol3_alpha_NTPase_dom"/>
</dbReference>
<dbReference type="Pfam" id="PF07733">
    <property type="entry name" value="DNA_pol3_alpha"/>
    <property type="match status" value="1"/>
</dbReference>
<dbReference type="Gene3D" id="3.20.20.140">
    <property type="entry name" value="Metal-dependent hydrolases"/>
    <property type="match status" value="1"/>
</dbReference>
<evidence type="ECO:0000313" key="5">
    <source>
        <dbReference type="EMBL" id="CAD7236619.1"/>
    </source>
</evidence>
<dbReference type="GO" id="GO:0008408">
    <property type="term" value="F:3'-5' exonuclease activity"/>
    <property type="evidence" value="ECO:0007669"/>
    <property type="project" value="InterPro"/>
</dbReference>
<name>A0A7R8WR59_9CRUS</name>
<dbReference type="Pfam" id="PF17657">
    <property type="entry name" value="DNA_pol3_finger"/>
    <property type="match status" value="1"/>
</dbReference>
<dbReference type="NCBIfam" id="TIGR00594">
    <property type="entry name" value="polc"/>
    <property type="match status" value="1"/>
</dbReference>
<dbReference type="InterPro" id="IPR040982">
    <property type="entry name" value="DNA_pol3_finger"/>
</dbReference>
<dbReference type="GO" id="GO:0006260">
    <property type="term" value="P:DNA replication"/>
    <property type="evidence" value="ECO:0007669"/>
    <property type="project" value="UniProtKB-KW"/>
</dbReference>
<reference evidence="5" key="1">
    <citation type="submission" date="2020-11" db="EMBL/GenBank/DDBJ databases">
        <authorList>
            <person name="Tran Van P."/>
        </authorList>
    </citation>
    <scope>NUCLEOTIDE SEQUENCE</scope>
</reference>
<evidence type="ECO:0000256" key="4">
    <source>
        <dbReference type="ARBA" id="ARBA00022932"/>
    </source>
</evidence>
<keyword evidence="2" id="KW-0548">Nucleotidyltransferase</keyword>
<protein>
    <recommendedName>
        <fullName evidence="6">DNA-directed DNA polymerase</fullName>
    </recommendedName>
</protein>
<evidence type="ECO:0008006" key="6">
    <source>
        <dbReference type="Google" id="ProtNLM"/>
    </source>
</evidence>
<dbReference type="PANTHER" id="PTHR32294">
    <property type="entry name" value="DNA POLYMERASE III SUBUNIT ALPHA"/>
    <property type="match status" value="1"/>
</dbReference>
<dbReference type="InterPro" id="IPR016195">
    <property type="entry name" value="Pol/histidinol_Pase-like"/>
</dbReference>
<dbReference type="OrthoDB" id="10057707at2759"/>
<evidence type="ECO:0000256" key="3">
    <source>
        <dbReference type="ARBA" id="ARBA00022705"/>
    </source>
</evidence>
<accession>A0A7R8WR59</accession>
<gene>
    <name evidence="5" type="ORF">CTOB1V02_LOCUS14434</name>
</gene>
<evidence type="ECO:0000256" key="2">
    <source>
        <dbReference type="ARBA" id="ARBA00022695"/>
    </source>
</evidence>